<feature type="transmembrane region" description="Helical" evidence="1">
    <location>
        <begin position="101"/>
        <end position="123"/>
    </location>
</feature>
<name>A0ABV7EJC7_9GAMM</name>
<accession>A0ABV7EJC7</accession>
<feature type="transmembrane region" description="Helical" evidence="1">
    <location>
        <begin position="220"/>
        <end position="238"/>
    </location>
</feature>
<dbReference type="RefSeq" id="WP_380686119.1">
    <property type="nucleotide sequence ID" value="NZ_JBHRSS010000001.1"/>
</dbReference>
<dbReference type="EMBL" id="JBHRSS010000001">
    <property type="protein sequence ID" value="MFC3102753.1"/>
    <property type="molecule type" value="Genomic_DNA"/>
</dbReference>
<dbReference type="Pfam" id="PF11449">
    <property type="entry name" value="ArsP_2"/>
    <property type="match status" value="1"/>
</dbReference>
<feature type="transmembrane region" description="Helical" evidence="1">
    <location>
        <begin position="6"/>
        <end position="29"/>
    </location>
</feature>
<comment type="caution">
    <text evidence="2">The sequence shown here is derived from an EMBL/GenBank/DDBJ whole genome shotgun (WGS) entry which is preliminary data.</text>
</comment>
<dbReference type="NCBIfam" id="NF037962">
    <property type="entry name" value="arsenic_eff"/>
    <property type="match status" value="1"/>
</dbReference>
<dbReference type="Proteomes" id="UP001595462">
    <property type="component" value="Unassembled WGS sequence"/>
</dbReference>
<dbReference type="InterPro" id="IPR021552">
    <property type="entry name" value="ArsP_2"/>
</dbReference>
<keyword evidence="1" id="KW-1133">Transmembrane helix</keyword>
<feature type="transmembrane region" description="Helical" evidence="1">
    <location>
        <begin position="334"/>
        <end position="352"/>
    </location>
</feature>
<evidence type="ECO:0000313" key="3">
    <source>
        <dbReference type="Proteomes" id="UP001595462"/>
    </source>
</evidence>
<feature type="transmembrane region" description="Helical" evidence="1">
    <location>
        <begin position="183"/>
        <end position="200"/>
    </location>
</feature>
<feature type="transmembrane region" description="Helical" evidence="1">
    <location>
        <begin position="372"/>
        <end position="394"/>
    </location>
</feature>
<feature type="transmembrane region" description="Helical" evidence="1">
    <location>
        <begin position="308"/>
        <end position="327"/>
    </location>
</feature>
<proteinExistence type="predicted"/>
<sequence>MFARGSWRWSLPVLITLSVLSGTETGVLVRDTLAEAYLQVSVFVAATLMLLYGIENRFSVDLESRLANAGRAQVPLAAGLGLLPGCGGAIVVVTQFVNGRIGFGALVAVLIATMGDAAFLLIAAAPGTAGVVLGVSLVCAVLGGWAVDAIHGPGYMRPEARADGAAAPSARGRVESRPWLDRGWFALWAAGMPLAVAIAFQQDPNAWFGPLSEYEPATWLGFAGAMLALLMWAARVGGTAPAGLMQERSSALANPGHGMAVERPVQGHGLLALATRASPDTNFVTVWVIVAFLLFELSIAFTGTDPSAWFNIAAPLMPLMGVLVGFIPGCGPQILLATLYLSGVVPMSTLLANAISNDGDALFPALALTPRAALLATLYSAVPALMVGYSAFALGY</sequence>
<organism evidence="2 3">
    <name type="scientific">Salinisphaera aquimarina</name>
    <dbReference type="NCBI Taxonomy" id="2094031"/>
    <lineage>
        <taxon>Bacteria</taxon>
        <taxon>Pseudomonadati</taxon>
        <taxon>Pseudomonadota</taxon>
        <taxon>Gammaproteobacteria</taxon>
        <taxon>Salinisphaerales</taxon>
        <taxon>Salinisphaeraceae</taxon>
        <taxon>Salinisphaera</taxon>
    </lineage>
</organism>
<keyword evidence="1" id="KW-0812">Transmembrane</keyword>
<evidence type="ECO:0000313" key="2">
    <source>
        <dbReference type="EMBL" id="MFC3102753.1"/>
    </source>
</evidence>
<feature type="transmembrane region" description="Helical" evidence="1">
    <location>
        <begin position="283"/>
        <end position="302"/>
    </location>
</feature>
<feature type="transmembrane region" description="Helical" evidence="1">
    <location>
        <begin position="36"/>
        <end position="54"/>
    </location>
</feature>
<keyword evidence="1" id="KW-0472">Membrane</keyword>
<feature type="transmembrane region" description="Helical" evidence="1">
    <location>
        <begin position="129"/>
        <end position="147"/>
    </location>
</feature>
<evidence type="ECO:0000256" key="1">
    <source>
        <dbReference type="SAM" id="Phobius"/>
    </source>
</evidence>
<gene>
    <name evidence="2" type="ORF">ACFOSU_02475</name>
</gene>
<keyword evidence="3" id="KW-1185">Reference proteome</keyword>
<reference evidence="3" key="1">
    <citation type="journal article" date="2019" name="Int. J. Syst. Evol. Microbiol.">
        <title>The Global Catalogue of Microorganisms (GCM) 10K type strain sequencing project: providing services to taxonomists for standard genome sequencing and annotation.</title>
        <authorList>
            <consortium name="The Broad Institute Genomics Platform"/>
            <consortium name="The Broad Institute Genome Sequencing Center for Infectious Disease"/>
            <person name="Wu L."/>
            <person name="Ma J."/>
        </authorList>
    </citation>
    <scope>NUCLEOTIDE SEQUENCE [LARGE SCALE GENOMIC DNA]</scope>
    <source>
        <strain evidence="3">KCTC 52640</strain>
    </source>
</reference>
<protein>
    <submittedName>
        <fullName evidence="2">Manganese transporter</fullName>
    </submittedName>
</protein>
<feature type="transmembrane region" description="Helical" evidence="1">
    <location>
        <begin position="74"/>
        <end position="94"/>
    </location>
</feature>